<dbReference type="GeneID" id="68308326"/>
<feature type="compositionally biased region" description="Polar residues" evidence="6">
    <location>
        <begin position="209"/>
        <end position="228"/>
    </location>
</feature>
<feature type="chain" id="PRO_5040105857" description="ER membrane protein complex subunit 7 beta-sandwich domain-containing protein" evidence="8">
    <location>
        <begin position="20"/>
        <end position="262"/>
    </location>
</feature>
<dbReference type="Proteomes" id="UP000827133">
    <property type="component" value="Unassembled WGS sequence"/>
</dbReference>
<evidence type="ECO:0000256" key="8">
    <source>
        <dbReference type="SAM" id="SignalP"/>
    </source>
</evidence>
<comment type="subcellular location">
    <subcellularLocation>
        <location evidence="1">Membrane</location>
        <topology evidence="1">Single-pass membrane protein</topology>
    </subcellularLocation>
</comment>
<feature type="signal peptide" evidence="8">
    <location>
        <begin position="1"/>
        <end position="19"/>
    </location>
</feature>
<proteinExistence type="predicted"/>
<evidence type="ECO:0000259" key="9">
    <source>
        <dbReference type="Pfam" id="PF09430"/>
    </source>
</evidence>
<evidence type="ECO:0000313" key="10">
    <source>
        <dbReference type="EMBL" id="KAG9506925.1"/>
    </source>
</evidence>
<dbReference type="RefSeq" id="XP_044685924.1">
    <property type="nucleotide sequence ID" value="XM_044818222.1"/>
</dbReference>
<keyword evidence="2 7" id="KW-0812">Transmembrane</keyword>
<evidence type="ECO:0000256" key="1">
    <source>
        <dbReference type="ARBA" id="ARBA00004167"/>
    </source>
</evidence>
<dbReference type="AlphaFoldDB" id="A0A9P8DS03"/>
<evidence type="ECO:0000256" key="4">
    <source>
        <dbReference type="ARBA" id="ARBA00022989"/>
    </source>
</evidence>
<evidence type="ECO:0000256" key="7">
    <source>
        <dbReference type="SAM" id="Phobius"/>
    </source>
</evidence>
<keyword evidence="5 7" id="KW-0472">Membrane</keyword>
<dbReference type="EMBL" id="JAHBCI010000001">
    <property type="protein sequence ID" value="KAG9506925.1"/>
    <property type="molecule type" value="Genomic_DNA"/>
</dbReference>
<protein>
    <recommendedName>
        <fullName evidence="9">ER membrane protein complex subunit 7 beta-sandwich domain-containing protein</fullName>
    </recommendedName>
</protein>
<dbReference type="KEGG" id="fmu:J7337_000469"/>
<evidence type="ECO:0000256" key="3">
    <source>
        <dbReference type="ARBA" id="ARBA00022729"/>
    </source>
</evidence>
<keyword evidence="11" id="KW-1185">Reference proteome</keyword>
<feature type="compositionally biased region" description="Polar residues" evidence="6">
    <location>
        <begin position="245"/>
        <end position="262"/>
    </location>
</feature>
<sequence length="262" mass="28082">MRFTFETSALLALLPLALADSLTLYLPSNPNPFSIPANTHATLSSAGVHFSAPLSSANTHATLSSAGVHFSAPLSSANTFVFHNVTPGSYLADVHCPTDAFHPLRIDVQLAEDGEEGIVRAWETYRGNDWGNKGEVVQVKEGSKGRGFELRAIGGKNYFMERPQFSVFAILKNPMILMALVSLVLMVGMPKLMDSMDPEMRAEFEAQRKSSPLSAAMTGQSSGDNPLTNFDMAAYLAGSKPKESTPASSGGNGNTKNQGVRR</sequence>
<accession>A0A9P8DS03</accession>
<dbReference type="InterPro" id="IPR039163">
    <property type="entry name" value="EMC7"/>
</dbReference>
<comment type="caution">
    <text evidence="10">The sequence shown here is derived from an EMBL/GenBank/DDBJ whole genome shotgun (WGS) entry which is preliminary data.</text>
</comment>
<feature type="domain" description="ER membrane protein complex subunit 7 beta-sandwich" evidence="9">
    <location>
        <begin position="56"/>
        <end position="178"/>
    </location>
</feature>
<dbReference type="GO" id="GO:0072546">
    <property type="term" value="C:EMC complex"/>
    <property type="evidence" value="ECO:0007669"/>
    <property type="project" value="TreeGrafter"/>
</dbReference>
<keyword evidence="4 7" id="KW-1133">Transmembrane helix</keyword>
<dbReference type="Pfam" id="PF09430">
    <property type="entry name" value="EMC7_beta-sandw"/>
    <property type="match status" value="1"/>
</dbReference>
<reference evidence="10" key="1">
    <citation type="journal article" date="2021" name="Mol. Plant Microbe Interact.">
        <title>Telomere to telomere genome assembly of Fusarium musae F31, causal agent of crown rot disease of banana.</title>
        <authorList>
            <person name="Degradi L."/>
            <person name="Tava V."/>
            <person name="Kunova A."/>
            <person name="Cortesi P."/>
            <person name="Saracchi M."/>
            <person name="Pasquali M."/>
        </authorList>
    </citation>
    <scope>NUCLEOTIDE SEQUENCE</scope>
    <source>
        <strain evidence="10">F31</strain>
    </source>
</reference>
<gene>
    <name evidence="10" type="ORF">J7337_000469</name>
</gene>
<evidence type="ECO:0000256" key="6">
    <source>
        <dbReference type="SAM" id="MobiDB-lite"/>
    </source>
</evidence>
<evidence type="ECO:0000313" key="11">
    <source>
        <dbReference type="Proteomes" id="UP000827133"/>
    </source>
</evidence>
<evidence type="ECO:0000256" key="2">
    <source>
        <dbReference type="ARBA" id="ARBA00022692"/>
    </source>
</evidence>
<name>A0A9P8DS03_9HYPO</name>
<dbReference type="PANTHER" id="PTHR13605">
    <property type="entry name" value="ER MEMBRANE PROTEIN COMPLEX SUBUNIT 7"/>
    <property type="match status" value="1"/>
</dbReference>
<dbReference type="InterPro" id="IPR019008">
    <property type="entry name" value="Beta_sandwich_EMC7"/>
</dbReference>
<feature type="region of interest" description="Disordered" evidence="6">
    <location>
        <begin position="203"/>
        <end position="262"/>
    </location>
</feature>
<feature type="transmembrane region" description="Helical" evidence="7">
    <location>
        <begin position="165"/>
        <end position="187"/>
    </location>
</feature>
<evidence type="ECO:0000256" key="5">
    <source>
        <dbReference type="ARBA" id="ARBA00023136"/>
    </source>
</evidence>
<organism evidence="10 11">
    <name type="scientific">Fusarium musae</name>
    <dbReference type="NCBI Taxonomy" id="1042133"/>
    <lineage>
        <taxon>Eukaryota</taxon>
        <taxon>Fungi</taxon>
        <taxon>Dikarya</taxon>
        <taxon>Ascomycota</taxon>
        <taxon>Pezizomycotina</taxon>
        <taxon>Sordariomycetes</taxon>
        <taxon>Hypocreomycetidae</taxon>
        <taxon>Hypocreales</taxon>
        <taxon>Nectriaceae</taxon>
        <taxon>Fusarium</taxon>
    </lineage>
</organism>
<dbReference type="PANTHER" id="PTHR13605:SF4">
    <property type="entry name" value="ER MEMBRANE PROTEIN COMPLEX SUBUNIT 7"/>
    <property type="match status" value="1"/>
</dbReference>
<keyword evidence="3 8" id="KW-0732">Signal</keyword>